<evidence type="ECO:0008006" key="4">
    <source>
        <dbReference type="Google" id="ProtNLM"/>
    </source>
</evidence>
<reference evidence="2" key="1">
    <citation type="journal article" date="2020" name="Fungal Divers.">
        <title>Resolving the Mortierellaceae phylogeny through synthesis of multi-gene phylogenetics and phylogenomics.</title>
        <authorList>
            <person name="Vandepol N."/>
            <person name="Liber J."/>
            <person name="Desiro A."/>
            <person name="Na H."/>
            <person name="Kennedy M."/>
            <person name="Barry K."/>
            <person name="Grigoriev I.V."/>
            <person name="Miller A.N."/>
            <person name="O'Donnell K."/>
            <person name="Stajich J.E."/>
            <person name="Bonito G."/>
        </authorList>
    </citation>
    <scope>NUCLEOTIDE SEQUENCE</scope>
    <source>
        <strain evidence="2">KOD948</strain>
    </source>
</reference>
<evidence type="ECO:0000256" key="1">
    <source>
        <dbReference type="SAM" id="MobiDB-lite"/>
    </source>
</evidence>
<organism evidence="2 3">
    <name type="scientific">Mortierella polycephala</name>
    <dbReference type="NCBI Taxonomy" id="41804"/>
    <lineage>
        <taxon>Eukaryota</taxon>
        <taxon>Fungi</taxon>
        <taxon>Fungi incertae sedis</taxon>
        <taxon>Mucoromycota</taxon>
        <taxon>Mortierellomycotina</taxon>
        <taxon>Mortierellomycetes</taxon>
        <taxon>Mortierellales</taxon>
        <taxon>Mortierellaceae</taxon>
        <taxon>Mortierella</taxon>
    </lineage>
</organism>
<comment type="caution">
    <text evidence="2">The sequence shown here is derived from an EMBL/GenBank/DDBJ whole genome shotgun (WGS) entry which is preliminary data.</text>
</comment>
<keyword evidence="3" id="KW-1185">Reference proteome</keyword>
<accession>A0A9P6U9W4</accession>
<dbReference type="AlphaFoldDB" id="A0A9P6U9W4"/>
<feature type="compositionally biased region" description="Acidic residues" evidence="1">
    <location>
        <begin position="516"/>
        <end position="528"/>
    </location>
</feature>
<feature type="region of interest" description="Disordered" evidence="1">
    <location>
        <begin position="437"/>
        <end position="584"/>
    </location>
</feature>
<gene>
    <name evidence="2" type="ORF">BG011_004128</name>
</gene>
<dbReference type="OrthoDB" id="2427989at2759"/>
<feature type="compositionally biased region" description="Acidic residues" evidence="1">
    <location>
        <begin position="459"/>
        <end position="487"/>
    </location>
</feature>
<proteinExistence type="predicted"/>
<sequence>METAMTGQCAWIHPAKNANEFPLINIIAADPGSDSYYRPITLDQFPVSTYRFVNETIFLYGRDPAHKAPWTMNTLLPLHSIMTIYQGTQSSWFMRVTGQENKDGEGKKLHRMAEDQNADLDLDTYLLAPYGREIVLNPREKKEFIKHQINPPSKSMPTCFARAVVGLQSRCTRPYCEHLIGGSTLTESLRTKVLQVLSPSMFRFQKTDPDIIHPVAGEHVPTISQDDMTVLEGESVPRSKIQIALLGRYGNTSIPNANALETSLLARGFDAKTIHLDYPSEINLAQAAQLFRNQSILVAPQGDGLGYSTWMEPGTVVVSILPRFTRSSKVYTDRMMAFGKRFFAWDCQNESCVQPDRDLAHECIEAAQKTFERGQGISASDFEEFANMRQDFRQRSLTWKAIADCYSKDVSRRLNVEELTTLIESLAKDFVFGSSINKEQQQDEDQHSKRTLSRRGVDDDFDDQDQDQDEDENENEDEDEDEDDQTTETDPVLSNATEDERENEDDDEGDVRIEVEAAEEEEEEEEEDINLHEYDAQPAAAVDEQDDEKQDEPMNAPAPPAPSAPALKTPPKTPSYANEQDQHPRPMLSFVEFCKRGRCCGSVKPASAEMVGSSGSGESGEAKGLTPCGASMAAIVFGVRGVWGQADGTAPLQESQDVVWQVDLGRDRT</sequence>
<dbReference type="EMBL" id="JAAAJA010000027">
    <property type="protein sequence ID" value="KAG0265774.1"/>
    <property type="molecule type" value="Genomic_DNA"/>
</dbReference>
<protein>
    <recommendedName>
        <fullName evidence="4">Glycosyltransferase family 61 protein</fullName>
    </recommendedName>
</protein>
<evidence type="ECO:0000313" key="3">
    <source>
        <dbReference type="Proteomes" id="UP000726737"/>
    </source>
</evidence>
<evidence type="ECO:0000313" key="2">
    <source>
        <dbReference type="EMBL" id="KAG0265774.1"/>
    </source>
</evidence>
<name>A0A9P6U9W4_9FUNG</name>
<dbReference type="Proteomes" id="UP000726737">
    <property type="component" value="Unassembled WGS sequence"/>
</dbReference>
<feature type="compositionally biased region" description="Acidic residues" evidence="1">
    <location>
        <begin position="497"/>
        <end position="509"/>
    </location>
</feature>